<dbReference type="PRINTS" id="PR00503">
    <property type="entry name" value="BROMODOMAIN"/>
</dbReference>
<dbReference type="Gene3D" id="2.30.30.490">
    <property type="match status" value="1"/>
</dbReference>
<dbReference type="InterPro" id="IPR043151">
    <property type="entry name" value="BAH_sf"/>
</dbReference>
<reference evidence="14 15" key="1">
    <citation type="journal article" date="2016" name="Proc. Natl. Acad. Sci. U.S.A.">
        <title>Comparative genomics of biotechnologically important yeasts.</title>
        <authorList>
            <person name="Riley R."/>
            <person name="Haridas S."/>
            <person name="Wolfe K.H."/>
            <person name="Lopes M.R."/>
            <person name="Hittinger C.T."/>
            <person name="Goeker M."/>
            <person name="Salamov A.A."/>
            <person name="Wisecaver J.H."/>
            <person name="Long T.M."/>
            <person name="Calvey C.H."/>
            <person name="Aerts A.L."/>
            <person name="Barry K.W."/>
            <person name="Choi C."/>
            <person name="Clum A."/>
            <person name="Coughlan A.Y."/>
            <person name="Deshpande S."/>
            <person name="Douglass A.P."/>
            <person name="Hanson S.J."/>
            <person name="Klenk H.-P."/>
            <person name="LaButti K.M."/>
            <person name="Lapidus A."/>
            <person name="Lindquist E.A."/>
            <person name="Lipzen A.M."/>
            <person name="Meier-Kolthoff J.P."/>
            <person name="Ohm R.A."/>
            <person name="Otillar R.P."/>
            <person name="Pangilinan J.L."/>
            <person name="Peng Y."/>
            <person name="Rokas A."/>
            <person name="Rosa C.A."/>
            <person name="Scheuner C."/>
            <person name="Sibirny A.A."/>
            <person name="Slot J.C."/>
            <person name="Stielow J.B."/>
            <person name="Sun H."/>
            <person name="Kurtzman C.P."/>
            <person name="Blackwell M."/>
            <person name="Grigoriev I.V."/>
            <person name="Jeffries T.W."/>
        </authorList>
    </citation>
    <scope>NUCLEOTIDE SEQUENCE [LARGE SCALE GENOMIC DNA]</scope>
    <source>
        <strain evidence="15">ATCC 58044 / CBS 1984 / NCYC 433 / NRRL Y-366-8</strain>
    </source>
</reference>
<dbReference type="Pfam" id="PF01426">
    <property type="entry name" value="BAH"/>
    <property type="match status" value="1"/>
</dbReference>
<dbReference type="InterPro" id="IPR001487">
    <property type="entry name" value="Bromodomain"/>
</dbReference>
<evidence type="ECO:0000259" key="12">
    <source>
        <dbReference type="PROSITE" id="PS50014"/>
    </source>
</evidence>
<proteinExistence type="inferred from homology"/>
<evidence type="ECO:0000256" key="5">
    <source>
        <dbReference type="ARBA" id="ARBA00023015"/>
    </source>
</evidence>
<sequence length="530" mass="61962">IKLSFDYIYEIKDDVTNEPIAPIFNTMPDKKLYPDYYDIITTPTSLNSIKKRLNAYTTPNEFIKDLAQIVWNAKTYNEQGSFVYRFAEKLDNFILSNVIPKFKKLGYDVVYPNLGPNDPTAAISTTATSVATTPQPRNDQLHPHHEEEYNSEEESSKPKRPVPTSVNSTKDQSYKRGRPPVIDKPFEQRIKNILRSLRRERDASGQLMSAPFEKLLDIREYPEYFNEIRNPISLDEIKKKIKQRKYKDVDTFVKDCKLMFDNCKEYYKGFKEEYVQNAIALESAFNRFVEIEIKRPDADFITADSLKIPLDQLELHGSLFKIGDWILINNPNDPSKPIVSQLFRIWQTQDGQRWINVCWYLRPEQTVHRVDRLFYENEVFKSGQYRDHLADEIIGKCYVAYFTRYQRGDPAINFEGPLFICEFRYNDNDKNFNKIRTWKACLPDEVRDHEDPITPLPNLRRFKKYESPLKHLLPPNATPNMPIPEPTIGAANAPPLHGAVYIRDIDETDDLGQYSTSRICPKYIIRPNDP</sequence>
<accession>A0A1E3NVM1</accession>
<dbReference type="InterPro" id="IPR037382">
    <property type="entry name" value="Rsc/polybromo"/>
</dbReference>
<dbReference type="FunFam" id="2.30.30.490:FF:000016">
    <property type="entry name" value="RSC complex member"/>
    <property type="match status" value="1"/>
</dbReference>
<gene>
    <name evidence="14" type="ORF">WICANDRAFT_18436</name>
</gene>
<evidence type="ECO:0000256" key="1">
    <source>
        <dbReference type="ARBA" id="ARBA00004123"/>
    </source>
</evidence>
<evidence type="ECO:0000256" key="6">
    <source>
        <dbReference type="ARBA" id="ARBA00023117"/>
    </source>
</evidence>
<evidence type="ECO:0000313" key="14">
    <source>
        <dbReference type="EMBL" id="ODQ57211.1"/>
    </source>
</evidence>
<dbReference type="CDD" id="cd04717">
    <property type="entry name" value="BAH_polybromo"/>
    <property type="match status" value="1"/>
</dbReference>
<dbReference type="GO" id="GO:0016586">
    <property type="term" value="C:RSC-type complex"/>
    <property type="evidence" value="ECO:0007669"/>
    <property type="project" value="InterPro"/>
</dbReference>
<dbReference type="InterPro" id="IPR018359">
    <property type="entry name" value="Bromodomain_CS"/>
</dbReference>
<feature type="domain" description="BAH" evidence="13">
    <location>
        <begin position="318"/>
        <end position="436"/>
    </location>
</feature>
<keyword evidence="4" id="KW-0156">Chromatin regulator</keyword>
<dbReference type="AlphaFoldDB" id="A0A1E3NVM1"/>
<feature type="non-terminal residue" evidence="14">
    <location>
        <position position="530"/>
    </location>
</feature>
<keyword evidence="3" id="KW-0677">Repeat</keyword>
<dbReference type="STRING" id="683960.A0A1E3NVM1"/>
<dbReference type="EMBL" id="KV454214">
    <property type="protein sequence ID" value="ODQ57211.1"/>
    <property type="molecule type" value="Genomic_DNA"/>
</dbReference>
<dbReference type="RefSeq" id="XP_019036418.1">
    <property type="nucleotide sequence ID" value="XM_019180787.1"/>
</dbReference>
<keyword evidence="6 10" id="KW-0103">Bromodomain</keyword>
<keyword evidence="15" id="KW-1185">Reference proteome</keyword>
<dbReference type="Proteomes" id="UP000094112">
    <property type="component" value="Unassembled WGS sequence"/>
</dbReference>
<dbReference type="OrthoDB" id="1742084at2759"/>
<dbReference type="GO" id="GO:0006368">
    <property type="term" value="P:transcription elongation by RNA polymerase II"/>
    <property type="evidence" value="ECO:0007669"/>
    <property type="project" value="TreeGrafter"/>
</dbReference>
<protein>
    <submittedName>
        <fullName evidence="14">Uncharacterized protein</fullName>
    </submittedName>
</protein>
<evidence type="ECO:0000256" key="7">
    <source>
        <dbReference type="ARBA" id="ARBA00023163"/>
    </source>
</evidence>
<organism evidence="14 15">
    <name type="scientific">Wickerhamomyces anomalus (strain ATCC 58044 / CBS 1984 / NCYC 433 / NRRL Y-366-8)</name>
    <name type="common">Yeast</name>
    <name type="synonym">Hansenula anomala</name>
    <dbReference type="NCBI Taxonomy" id="683960"/>
    <lineage>
        <taxon>Eukaryota</taxon>
        <taxon>Fungi</taxon>
        <taxon>Dikarya</taxon>
        <taxon>Ascomycota</taxon>
        <taxon>Saccharomycotina</taxon>
        <taxon>Saccharomycetes</taxon>
        <taxon>Phaffomycetales</taxon>
        <taxon>Wickerhamomycetaceae</taxon>
        <taxon>Wickerhamomyces</taxon>
    </lineage>
</organism>
<evidence type="ECO:0000313" key="15">
    <source>
        <dbReference type="Proteomes" id="UP000094112"/>
    </source>
</evidence>
<evidence type="ECO:0000259" key="13">
    <source>
        <dbReference type="PROSITE" id="PS51038"/>
    </source>
</evidence>
<dbReference type="PANTHER" id="PTHR16062">
    <property type="entry name" value="SWI/SNF-RELATED"/>
    <property type="match status" value="1"/>
</dbReference>
<keyword evidence="2" id="KW-0597">Phosphoprotein</keyword>
<comment type="similarity">
    <text evidence="9">Belongs to the RSC1 family.</text>
</comment>
<dbReference type="Gene3D" id="1.20.920.10">
    <property type="entry name" value="Bromodomain-like"/>
    <property type="match status" value="2"/>
</dbReference>
<keyword evidence="8" id="KW-0539">Nucleus</keyword>
<keyword evidence="5" id="KW-0805">Transcription regulation</keyword>
<evidence type="ECO:0000256" key="2">
    <source>
        <dbReference type="ARBA" id="ARBA00022553"/>
    </source>
</evidence>
<evidence type="ECO:0000256" key="10">
    <source>
        <dbReference type="PROSITE-ProRule" id="PRU00035"/>
    </source>
</evidence>
<feature type="compositionally biased region" description="Basic and acidic residues" evidence="11">
    <location>
        <begin position="139"/>
        <end position="148"/>
    </location>
</feature>
<dbReference type="PROSITE" id="PS50014">
    <property type="entry name" value="BROMODOMAIN_2"/>
    <property type="match status" value="2"/>
</dbReference>
<dbReference type="PROSITE" id="PS51038">
    <property type="entry name" value="BAH"/>
    <property type="match status" value="1"/>
</dbReference>
<feature type="domain" description="Bromo" evidence="12">
    <location>
        <begin position="204"/>
        <end position="274"/>
    </location>
</feature>
<feature type="region of interest" description="Disordered" evidence="11">
    <location>
        <begin position="126"/>
        <end position="181"/>
    </location>
</feature>
<dbReference type="GO" id="GO:0006338">
    <property type="term" value="P:chromatin remodeling"/>
    <property type="evidence" value="ECO:0007669"/>
    <property type="project" value="InterPro"/>
</dbReference>
<dbReference type="GeneID" id="30198033"/>
<dbReference type="PANTHER" id="PTHR16062:SF21">
    <property type="entry name" value="CHROMATIN STRUCTURE-REMODELING COMPLEX SUBUNIT RSC1-RELATED"/>
    <property type="match status" value="1"/>
</dbReference>
<dbReference type="GO" id="GO:0003682">
    <property type="term" value="F:chromatin binding"/>
    <property type="evidence" value="ECO:0007669"/>
    <property type="project" value="InterPro"/>
</dbReference>
<evidence type="ECO:0000256" key="4">
    <source>
        <dbReference type="ARBA" id="ARBA00022853"/>
    </source>
</evidence>
<evidence type="ECO:0000256" key="3">
    <source>
        <dbReference type="ARBA" id="ARBA00022737"/>
    </source>
</evidence>
<dbReference type="SMART" id="SM00439">
    <property type="entry name" value="BAH"/>
    <property type="match status" value="1"/>
</dbReference>
<dbReference type="Pfam" id="PF00439">
    <property type="entry name" value="Bromodomain"/>
    <property type="match status" value="2"/>
</dbReference>
<evidence type="ECO:0000256" key="9">
    <source>
        <dbReference type="ARBA" id="ARBA00061403"/>
    </source>
</evidence>
<name>A0A1E3NVM1_WICAA</name>
<dbReference type="InterPro" id="IPR001025">
    <property type="entry name" value="BAH_dom"/>
</dbReference>
<dbReference type="SUPFAM" id="SSF47370">
    <property type="entry name" value="Bromodomain"/>
    <property type="match status" value="2"/>
</dbReference>
<evidence type="ECO:0000256" key="8">
    <source>
        <dbReference type="ARBA" id="ARBA00023242"/>
    </source>
</evidence>
<comment type="subcellular location">
    <subcellularLocation>
        <location evidence="1">Nucleus</location>
    </subcellularLocation>
</comment>
<dbReference type="SMART" id="SM00297">
    <property type="entry name" value="BROMO"/>
    <property type="match status" value="2"/>
</dbReference>
<dbReference type="PROSITE" id="PS00633">
    <property type="entry name" value="BROMODOMAIN_1"/>
    <property type="match status" value="1"/>
</dbReference>
<feature type="domain" description="Bromo" evidence="12">
    <location>
        <begin position="16"/>
        <end position="84"/>
    </location>
</feature>
<feature type="non-terminal residue" evidence="14">
    <location>
        <position position="1"/>
    </location>
</feature>
<keyword evidence="7" id="KW-0804">Transcription</keyword>
<evidence type="ECO:0000256" key="11">
    <source>
        <dbReference type="SAM" id="MobiDB-lite"/>
    </source>
</evidence>
<dbReference type="InterPro" id="IPR036427">
    <property type="entry name" value="Bromodomain-like_sf"/>
</dbReference>